<feature type="compositionally biased region" description="Low complexity" evidence="12">
    <location>
        <begin position="517"/>
        <end position="534"/>
    </location>
</feature>
<dbReference type="PANTHER" id="PTHR16036:SF2">
    <property type="entry name" value="TRNA ENDONUCLEASE ANKZF1"/>
    <property type="match status" value="1"/>
</dbReference>
<feature type="compositionally biased region" description="Low complexity" evidence="12">
    <location>
        <begin position="125"/>
        <end position="134"/>
    </location>
</feature>
<keyword evidence="7 11" id="KW-0378">Hydrolase</keyword>
<gene>
    <name evidence="14" type="ORF">WJX73_003812</name>
</gene>
<evidence type="ECO:0000256" key="7">
    <source>
        <dbReference type="ARBA" id="ARBA00022801"/>
    </source>
</evidence>
<evidence type="ECO:0000256" key="2">
    <source>
        <dbReference type="ARBA" id="ARBA00009262"/>
    </source>
</evidence>
<feature type="region of interest" description="Disordered" evidence="12">
    <location>
        <begin position="125"/>
        <end position="148"/>
    </location>
</feature>
<dbReference type="AlphaFoldDB" id="A0AAW1PSZ0"/>
<evidence type="ECO:0000256" key="3">
    <source>
        <dbReference type="ARBA" id="ARBA00022490"/>
    </source>
</evidence>
<organism evidence="14 15">
    <name type="scientific">Symbiochloris irregularis</name>
    <dbReference type="NCBI Taxonomy" id="706552"/>
    <lineage>
        <taxon>Eukaryota</taxon>
        <taxon>Viridiplantae</taxon>
        <taxon>Chlorophyta</taxon>
        <taxon>core chlorophytes</taxon>
        <taxon>Trebouxiophyceae</taxon>
        <taxon>Trebouxiales</taxon>
        <taxon>Trebouxiaceae</taxon>
        <taxon>Symbiochloris</taxon>
    </lineage>
</organism>
<dbReference type="PANTHER" id="PTHR16036">
    <property type="entry name" value="ANKYRIN REPEAT AND ZINC FINGER DOMAIN-CONTAINING PROTEIN 1"/>
    <property type="match status" value="1"/>
</dbReference>
<evidence type="ECO:0000256" key="5">
    <source>
        <dbReference type="ARBA" id="ARBA00022737"/>
    </source>
</evidence>
<evidence type="ECO:0000256" key="1">
    <source>
        <dbReference type="ARBA" id="ARBA00004496"/>
    </source>
</evidence>
<keyword evidence="15" id="KW-1185">Reference proteome</keyword>
<dbReference type="InterPro" id="IPR041175">
    <property type="entry name" value="VLRF1/Vms1"/>
</dbReference>
<name>A0AAW1PSZ0_9CHLO</name>
<evidence type="ECO:0000313" key="15">
    <source>
        <dbReference type="Proteomes" id="UP001465755"/>
    </source>
</evidence>
<comment type="subcellular location">
    <subcellularLocation>
        <location evidence="1">Cytoplasm</location>
    </subcellularLocation>
</comment>
<keyword evidence="8 10" id="KW-0040">ANK repeat</keyword>
<dbReference type="PROSITE" id="PS50088">
    <property type="entry name" value="ANK_REPEAT"/>
    <property type="match status" value="1"/>
</dbReference>
<keyword evidence="9" id="KW-0175">Coiled coil</keyword>
<dbReference type="Proteomes" id="UP001465755">
    <property type="component" value="Unassembled WGS sequence"/>
</dbReference>
<evidence type="ECO:0000256" key="4">
    <source>
        <dbReference type="ARBA" id="ARBA00022722"/>
    </source>
</evidence>
<proteinExistence type="inferred from homology"/>
<dbReference type="EMBL" id="JALJOQ010000012">
    <property type="protein sequence ID" value="KAK9810989.1"/>
    <property type="molecule type" value="Genomic_DNA"/>
</dbReference>
<dbReference type="GO" id="GO:0005737">
    <property type="term" value="C:cytoplasm"/>
    <property type="evidence" value="ECO:0007669"/>
    <property type="project" value="UniProtKB-SubCell"/>
</dbReference>
<evidence type="ECO:0000256" key="6">
    <source>
        <dbReference type="ARBA" id="ARBA00022759"/>
    </source>
</evidence>
<dbReference type="InterPro" id="IPR036770">
    <property type="entry name" value="Ankyrin_rpt-contain_sf"/>
</dbReference>
<dbReference type="GO" id="GO:0016787">
    <property type="term" value="F:hydrolase activity"/>
    <property type="evidence" value="ECO:0007669"/>
    <property type="project" value="UniProtKB-KW"/>
</dbReference>
<feature type="region of interest" description="Disordered" evidence="12">
    <location>
        <begin position="469"/>
        <end position="587"/>
    </location>
</feature>
<dbReference type="SUPFAM" id="SSF48403">
    <property type="entry name" value="Ankyrin repeat"/>
    <property type="match status" value="1"/>
</dbReference>
<dbReference type="PROSITE" id="PS52044">
    <property type="entry name" value="VLRF1"/>
    <property type="match status" value="1"/>
</dbReference>
<evidence type="ECO:0000259" key="13">
    <source>
        <dbReference type="PROSITE" id="PS52044"/>
    </source>
</evidence>
<comment type="similarity">
    <text evidence="2 11">Belongs to the ANKZF1/VMS1 family.</text>
</comment>
<keyword evidence="5" id="KW-0677">Repeat</keyword>
<comment type="domain">
    <text evidence="11">The VLRF1 domain mediates binding to the 60S ribosomal subunit.</text>
</comment>
<dbReference type="InterPro" id="IPR047139">
    <property type="entry name" value="ANKZ1/VMS1"/>
</dbReference>
<protein>
    <recommendedName>
        <fullName evidence="13">VLRF1 domain-containing protein</fullName>
    </recommendedName>
</protein>
<evidence type="ECO:0000256" key="10">
    <source>
        <dbReference type="PROSITE-ProRule" id="PRU00023"/>
    </source>
</evidence>
<comment type="caution">
    <text evidence="14">The sequence shown here is derived from an EMBL/GenBank/DDBJ whole genome shotgun (WGS) entry which is preliminary data.</text>
</comment>
<dbReference type="PROSITE" id="PS50297">
    <property type="entry name" value="ANK_REP_REGION"/>
    <property type="match status" value="1"/>
</dbReference>
<dbReference type="GO" id="GO:0004519">
    <property type="term" value="F:endonuclease activity"/>
    <property type="evidence" value="ECO:0007669"/>
    <property type="project" value="UniProtKB-KW"/>
</dbReference>
<keyword evidence="3 11" id="KW-0963">Cytoplasm</keyword>
<feature type="active site" evidence="11">
    <location>
        <position position="257"/>
    </location>
</feature>
<keyword evidence="4 11" id="KW-0540">Nuclease</keyword>
<evidence type="ECO:0000256" key="12">
    <source>
        <dbReference type="SAM" id="MobiDB-lite"/>
    </source>
</evidence>
<evidence type="ECO:0000256" key="8">
    <source>
        <dbReference type="ARBA" id="ARBA00023043"/>
    </source>
</evidence>
<keyword evidence="6 11" id="KW-0255">Endonuclease</keyword>
<dbReference type="InterPro" id="IPR002110">
    <property type="entry name" value="Ankyrin_rpt"/>
</dbReference>
<feature type="compositionally biased region" description="Basic and acidic residues" evidence="12">
    <location>
        <begin position="488"/>
        <end position="516"/>
    </location>
</feature>
<feature type="region of interest" description="Disordered" evidence="12">
    <location>
        <begin position="361"/>
        <end position="403"/>
    </location>
</feature>
<feature type="compositionally biased region" description="Low complexity" evidence="12">
    <location>
        <begin position="567"/>
        <end position="587"/>
    </location>
</feature>
<dbReference type="Pfam" id="PF18826">
    <property type="entry name" value="bVLRF1"/>
    <property type="match status" value="1"/>
</dbReference>
<dbReference type="GO" id="GO:0036503">
    <property type="term" value="P:ERAD pathway"/>
    <property type="evidence" value="ECO:0007669"/>
    <property type="project" value="TreeGrafter"/>
</dbReference>
<feature type="repeat" description="ANK" evidence="10">
    <location>
        <begin position="404"/>
        <end position="436"/>
    </location>
</feature>
<evidence type="ECO:0000256" key="11">
    <source>
        <dbReference type="PROSITE-ProRule" id="PRU01389"/>
    </source>
</evidence>
<accession>A0AAW1PSZ0</accession>
<evidence type="ECO:0000313" key="14">
    <source>
        <dbReference type="EMBL" id="KAK9810989.1"/>
    </source>
</evidence>
<feature type="domain" description="VLRF1" evidence="13">
    <location>
        <begin position="198"/>
        <end position="355"/>
    </location>
</feature>
<reference evidence="14 15" key="1">
    <citation type="journal article" date="2024" name="Nat. Commun.">
        <title>Phylogenomics reveals the evolutionary origins of lichenization in chlorophyte algae.</title>
        <authorList>
            <person name="Puginier C."/>
            <person name="Libourel C."/>
            <person name="Otte J."/>
            <person name="Skaloud P."/>
            <person name="Haon M."/>
            <person name="Grisel S."/>
            <person name="Petersen M."/>
            <person name="Berrin J.G."/>
            <person name="Delaux P.M."/>
            <person name="Dal Grande F."/>
            <person name="Keller J."/>
        </authorList>
    </citation>
    <scope>NUCLEOTIDE SEQUENCE [LARGE SCALE GENOMIC DNA]</scope>
    <source>
        <strain evidence="14 15">SAG 2036</strain>
    </source>
</reference>
<evidence type="ECO:0000256" key="9">
    <source>
        <dbReference type="ARBA" id="ARBA00023054"/>
    </source>
</evidence>
<dbReference type="Gene3D" id="1.25.40.20">
    <property type="entry name" value="Ankyrin repeat-containing domain"/>
    <property type="match status" value="1"/>
</dbReference>
<sequence length="587" mass="63502">MLTLGAARGSFYGMTSAEVQNLSTLRGESIASTAVESVPASEDSIVQAEPFREDQPDQPELKEGQGLTCLTCGIGATGKVFDGVEEQRAHFQTDWHRHNVQRRLKAKAPLSEEAFELMLEQADEVSSISGSGNSSEDEESRAPQSEVQEGHSTAGLCCFRHADSSMLAVWKAILQPPALKGPQPQQQLLTQLQALHRTPGRWVIILSRGGHFAASVFDTAVKVKPGPQQKRDAPVFSVVDHKTFHRYVIRAKSGGRQAGKDATGKHSKSAGSTIRRHNEAMLIQDIQTLLLAWKEHLKTAALIFVHAPAANSAPLYSTEPRVLTRGDERIRGVPFNTRRPTFSETQRVMKLLLTVYDVEQTALPPPPPKPATAKSAREANSASSAAGQPEVSASTPVPLEPLPSLDTELHTAAREGDTARVTELLEGGADPTVQGDEGRTAYAVATNKAVRDLFRKYMAAHPDQWEWGSSGVPSALTPELQAHQAAKQAEKKARQREREKEKKRVAAQDSAEKEQQARAAAEAEVEAAAAAAAALSLRSKGGKSNSKVKAGEAQKQAQAQARREHMATAAEARMAALQQASKQQQLW</sequence>